<organism evidence="5 6">
    <name type="scientific">Rotaria sordida</name>
    <dbReference type="NCBI Taxonomy" id="392033"/>
    <lineage>
        <taxon>Eukaryota</taxon>
        <taxon>Metazoa</taxon>
        <taxon>Spiralia</taxon>
        <taxon>Gnathifera</taxon>
        <taxon>Rotifera</taxon>
        <taxon>Eurotatoria</taxon>
        <taxon>Bdelloidea</taxon>
        <taxon>Philodinida</taxon>
        <taxon>Philodinidae</taxon>
        <taxon>Rotaria</taxon>
    </lineage>
</organism>
<evidence type="ECO:0000256" key="1">
    <source>
        <dbReference type="ARBA" id="ARBA00023054"/>
    </source>
</evidence>
<protein>
    <recommendedName>
        <fullName evidence="4">Rootletin-like coiled-coil domain-containing protein</fullName>
    </recommendedName>
</protein>
<dbReference type="Gene3D" id="1.20.5.170">
    <property type="match status" value="1"/>
</dbReference>
<dbReference type="InterPro" id="IPR055167">
    <property type="entry name" value="Rootletin-like_CC"/>
</dbReference>
<feature type="coiled-coil region" evidence="2">
    <location>
        <begin position="243"/>
        <end position="302"/>
    </location>
</feature>
<evidence type="ECO:0000256" key="2">
    <source>
        <dbReference type="SAM" id="Coils"/>
    </source>
</evidence>
<evidence type="ECO:0000259" key="4">
    <source>
        <dbReference type="Pfam" id="PF15035"/>
    </source>
</evidence>
<proteinExistence type="predicted"/>
<name>A0A814B2L1_9BILA</name>
<feature type="compositionally biased region" description="Basic residues" evidence="3">
    <location>
        <begin position="1560"/>
        <end position="1569"/>
    </location>
</feature>
<feature type="coiled-coil region" evidence="2">
    <location>
        <begin position="1206"/>
        <end position="1436"/>
    </location>
</feature>
<evidence type="ECO:0000256" key="3">
    <source>
        <dbReference type="SAM" id="MobiDB-lite"/>
    </source>
</evidence>
<feature type="coiled-coil region" evidence="2">
    <location>
        <begin position="1989"/>
        <end position="2023"/>
    </location>
</feature>
<feature type="coiled-coil region" evidence="2">
    <location>
        <begin position="2054"/>
        <end position="2088"/>
    </location>
</feature>
<comment type="caution">
    <text evidence="5">The sequence shown here is derived from an EMBL/GenBank/DDBJ whole genome shotgun (WGS) entry which is preliminary data.</text>
</comment>
<gene>
    <name evidence="5" type="ORF">ZHD862_LOCUS8468</name>
</gene>
<reference evidence="5" key="1">
    <citation type="submission" date="2021-02" db="EMBL/GenBank/DDBJ databases">
        <authorList>
            <person name="Nowell W R."/>
        </authorList>
    </citation>
    <scope>NUCLEOTIDE SEQUENCE</scope>
</reference>
<feature type="compositionally biased region" description="Low complexity" evidence="3">
    <location>
        <begin position="1519"/>
        <end position="1535"/>
    </location>
</feature>
<accession>A0A814B2L1</accession>
<feature type="coiled-coil region" evidence="2">
    <location>
        <begin position="921"/>
        <end position="1086"/>
    </location>
</feature>
<dbReference type="GO" id="GO:0005813">
    <property type="term" value="C:centrosome"/>
    <property type="evidence" value="ECO:0007669"/>
    <property type="project" value="TreeGrafter"/>
</dbReference>
<feature type="coiled-coil region" evidence="2">
    <location>
        <begin position="554"/>
        <end position="773"/>
    </location>
</feature>
<sequence length="2194" mass="257393">MVDNNILDCSIRFEEILSDNDDNNADNRNALVRESTRDIFSNRIHTPPLLRSRSPYTVLSQTSSQNIMSTPNPSQLTEENRYLNDELNRVETILNLTRAEKDELSLRYNALSDRLEQSLRAQGIDISSDISSLEPERSLLVQQNIDLRRKLEEEHQNYKRKLSNYQEGQLKQAQLVQKLQQKVLQYRQRCSELELLTEQQKLDIDRIRLTTNNNVQSSSTSTLIYESRINQNNDEQDVAAITLEEEKQKLSNLSQVNIMLREQLDQAHLVNQQLSGDLRRLTNELQQVREDLTKKTRNWKEEERMFNQYYNNEHNLIYDLWRDIVSFRQQFTELKGITERDLTRVRNDLSQTGRSLTSACFGFLTATKTTEIQGQATTERERSDRTNLESQIREKTRDIFDLQHRFQELLQLNEKLHFKLTEKENTIISLTRANPTTEISSSTMETHTRDISGDRERIHRRLRDVAQAILNDEDDPYNIDDAGRISPRRLSPLRGAERFDSPDRAFGRLRSPRSVSPQRQTQTSLSRSRNVSPSFADSTFSAVHAALNKRQVQIHDLQTKLSSARDIIQQLKDQLNQSDIERRHFEQQATTYKLQIDELRRQFDDTAHERDRSKSALETSNYERTNMEKTRMTLNSQIDSLRADYERLQQANTEFQRQPHERDRSKSALETSNYERTNMEKTRMTLNSQIDSLRADYERLQQANTEFQRQRDIVGEEKEDLQKDRIRQVKENERCIKVIENLESKISQLKNDVTELREQYHKEKLAKDVLTQEKHVLTDALSRSESYRAEVELDLSKERSESAALRDLLCKVQALNEGLAQDKIELNKIILLVEQEKNSIHHEKSDAELDKSTLRQELVKVEQEKIDVENERDTLLHRLQLTEVSRQQIEQELSIVHKDKAEIIEQFQQLTRLKNTLAEDLIAAKKDVERLSDHNLRLNKEKEELTKERGNLVVDLTGTERDNQTLNSTISVLRADKEALETNLYEAHSTISQLEVKKQQLEGENQELLLRREQLQGEIQRLHVELNAEIEKSARTRDQLQQRLAQLEKDKDILIQQHHQAHEDDIERMTREREKLRHELETAREETIRLFTKEKDETTQRHESEKEDLHYELANAITERDQALIEAENEKQKFLSIAQSERNALAEKISLTKDDLLRLQVEYDKCRRDAALQREQDRQMIISLQDELKKFHIKFEDSTISNDRDIKSLHNDLEQLRQKNQLQNHENSELKTQLKLNEDNRDQLKRDLIESNRRIREFDENINLQRKEIQDLKRYLQDEQRDKDLSLRSSDDLRTKLKSVENEKIDLKQYLEEAKQRIVVLEEQKCQCQKDITDLRHNLREVERSRLEARRELQELRRHVKLLDGETKKKSKELEDLADRVRQDEQREDEMRREVFGQKQRFVEAEASREVLRKELANIQRHYVELEDEQRMKERDYKLAVEESRRLERKAIDERRNVELALDGANQMISELRIALSGAEGRASALDAQLARVEGAKRDAEYKLGSIVSSLRRTIGYGPRSSSGTRLRSRSPSPNIRRRPISPTKGFDSHENRASPILRRTSRSPHHRSYSPGLDDEQSPGSTFVDVADIDPEQIRTALREFVQNFITTERERDDCVVEVTQLRRTVKEIEENLQRTEQRFSQLQKTLLSTEEDKKGVDTRLQGAQSALVLQEETIRRNERERKTMLDQISGLERQLLAMENEKKQTLEKIGVAKSSESRLSDDKRSLKRALDESEARATELEMNRRALEGEIQRLNMTLTDKDTEIQVHQERCETLIRQIQEREDKCQSLQLSVDRLSLTLAKAEEGESNLKTRVQSLNQTLSQSNYQTADLQQKLGGIQNAVQSSESERRVAQEKLEQARSQISELKKQNHELLERVHHLQNEVTDSEMRRHELENQLRNANTLLVQRQESEQEAIQKISILTADKQALQEKISYLQRQLGNLDIEKRDAERSKLRLEKDKCVLKKTLDKVERDRLITEDIVRSWDRAEIDRQFRRVEEENLTLQRQVENLQAILNESEHQHAQRLIDFNTRNRRETELETERIRSSQTAAERALEAREKAHRARVKGLEEQITALKEQLHQEIRGRKSLLHRSITSCDDTNALRREITDSISIVSHDPCCLDPVLLDHETRRLTDLHEPPVRYRSPTRRTISPSIALRSMRAAAAVAASSSPSQLGSQSPSTRVRSSRPRY</sequence>
<feature type="region of interest" description="Disordered" evidence="3">
    <location>
        <begin position="474"/>
        <end position="534"/>
    </location>
</feature>
<feature type="compositionally biased region" description="Low complexity" evidence="3">
    <location>
        <begin position="2170"/>
        <end position="2187"/>
    </location>
</feature>
<feature type="region of interest" description="Disordered" evidence="3">
    <location>
        <begin position="2170"/>
        <end position="2194"/>
    </location>
</feature>
<dbReference type="PANTHER" id="PTHR23159">
    <property type="entry name" value="CENTROSOMAL PROTEIN 2"/>
    <property type="match status" value="1"/>
</dbReference>
<dbReference type="Pfam" id="PF15035">
    <property type="entry name" value="Rootletin"/>
    <property type="match status" value="1"/>
</dbReference>
<feature type="compositionally biased region" description="Basic and acidic residues" evidence="3">
    <location>
        <begin position="495"/>
        <end position="506"/>
    </location>
</feature>
<evidence type="ECO:0000313" key="5">
    <source>
        <dbReference type="EMBL" id="CAF0922381.1"/>
    </source>
</evidence>
<feature type="region of interest" description="Disordered" evidence="3">
    <location>
        <begin position="1515"/>
        <end position="1584"/>
    </location>
</feature>
<evidence type="ECO:0000313" key="6">
    <source>
        <dbReference type="Proteomes" id="UP000663864"/>
    </source>
</evidence>
<keyword evidence="1 2" id="KW-0175">Coiled coil</keyword>
<dbReference type="PANTHER" id="PTHR23159:SF62">
    <property type="entry name" value="CILIARY ROOTLET COILED-COIL PROTEIN 2"/>
    <property type="match status" value="1"/>
</dbReference>
<feature type="compositionally biased region" description="Basic and acidic residues" evidence="3">
    <location>
        <begin position="1717"/>
        <end position="1736"/>
    </location>
</feature>
<feature type="region of interest" description="Disordered" evidence="3">
    <location>
        <begin position="1715"/>
        <end position="1736"/>
    </location>
</feature>
<dbReference type="SUPFAM" id="SSF57997">
    <property type="entry name" value="Tropomyosin"/>
    <property type="match status" value="2"/>
</dbReference>
<dbReference type="EMBL" id="CAJNOT010000273">
    <property type="protein sequence ID" value="CAF0922381.1"/>
    <property type="molecule type" value="Genomic_DNA"/>
</dbReference>
<dbReference type="Gene3D" id="1.10.287.1490">
    <property type="match status" value="1"/>
</dbReference>
<dbReference type="Proteomes" id="UP000663864">
    <property type="component" value="Unassembled WGS sequence"/>
</dbReference>
<dbReference type="GO" id="GO:0005814">
    <property type="term" value="C:centriole"/>
    <property type="evidence" value="ECO:0007669"/>
    <property type="project" value="TreeGrafter"/>
</dbReference>
<feature type="coiled-coil region" evidence="2">
    <location>
        <begin position="844"/>
        <end position="878"/>
    </location>
</feature>
<feature type="domain" description="Rootletin-like coiled-coil" evidence="4">
    <location>
        <begin position="159"/>
        <end position="352"/>
    </location>
</feature>
<feature type="coiled-coil region" evidence="2">
    <location>
        <begin position="94"/>
        <end position="196"/>
    </location>
</feature>
<feature type="compositionally biased region" description="Polar residues" evidence="3">
    <location>
        <begin position="513"/>
        <end position="534"/>
    </location>
</feature>